<organism evidence="1">
    <name type="scientific">Anguilla anguilla</name>
    <name type="common">European freshwater eel</name>
    <name type="synonym">Muraena anguilla</name>
    <dbReference type="NCBI Taxonomy" id="7936"/>
    <lineage>
        <taxon>Eukaryota</taxon>
        <taxon>Metazoa</taxon>
        <taxon>Chordata</taxon>
        <taxon>Craniata</taxon>
        <taxon>Vertebrata</taxon>
        <taxon>Euteleostomi</taxon>
        <taxon>Actinopterygii</taxon>
        <taxon>Neopterygii</taxon>
        <taxon>Teleostei</taxon>
        <taxon>Anguilliformes</taxon>
        <taxon>Anguillidae</taxon>
        <taxon>Anguilla</taxon>
    </lineage>
</organism>
<protein>
    <submittedName>
        <fullName evidence="1">Uncharacterized protein</fullName>
    </submittedName>
</protein>
<accession>A0A0E9VHV0</accession>
<name>A0A0E9VHV0_ANGAN</name>
<evidence type="ECO:0000313" key="1">
    <source>
        <dbReference type="EMBL" id="JAH76768.1"/>
    </source>
</evidence>
<proteinExistence type="predicted"/>
<sequence length="28" mass="3478">MWLDVEPFVRLRRRRSILTLDRKTESTC</sequence>
<dbReference type="AlphaFoldDB" id="A0A0E9VHV0"/>
<reference evidence="1" key="1">
    <citation type="submission" date="2014-11" db="EMBL/GenBank/DDBJ databases">
        <authorList>
            <person name="Amaro Gonzalez C."/>
        </authorList>
    </citation>
    <scope>NUCLEOTIDE SEQUENCE</scope>
</reference>
<dbReference type="EMBL" id="GBXM01031809">
    <property type="protein sequence ID" value="JAH76768.1"/>
    <property type="molecule type" value="Transcribed_RNA"/>
</dbReference>
<reference evidence="1" key="2">
    <citation type="journal article" date="2015" name="Fish Shellfish Immunol.">
        <title>Early steps in the European eel (Anguilla anguilla)-Vibrio vulnificus interaction in the gills: Role of the RtxA13 toxin.</title>
        <authorList>
            <person name="Callol A."/>
            <person name="Pajuelo D."/>
            <person name="Ebbesson L."/>
            <person name="Teles M."/>
            <person name="MacKenzie S."/>
            <person name="Amaro C."/>
        </authorList>
    </citation>
    <scope>NUCLEOTIDE SEQUENCE</scope>
</reference>